<feature type="transmembrane region" description="Helical" evidence="8">
    <location>
        <begin position="302"/>
        <end position="320"/>
    </location>
</feature>
<feature type="transmembrane region" description="Helical" evidence="8">
    <location>
        <begin position="340"/>
        <end position="359"/>
    </location>
</feature>
<feature type="transmembrane region" description="Helical" evidence="8">
    <location>
        <begin position="217"/>
        <end position="235"/>
    </location>
</feature>
<dbReference type="AlphaFoldDB" id="A0A4C1V0K3"/>
<organism evidence="10 11">
    <name type="scientific">Eumeta variegata</name>
    <name type="common">Bagworm moth</name>
    <name type="synonym">Eumeta japonica</name>
    <dbReference type="NCBI Taxonomy" id="151549"/>
    <lineage>
        <taxon>Eukaryota</taxon>
        <taxon>Metazoa</taxon>
        <taxon>Ecdysozoa</taxon>
        <taxon>Arthropoda</taxon>
        <taxon>Hexapoda</taxon>
        <taxon>Insecta</taxon>
        <taxon>Pterygota</taxon>
        <taxon>Neoptera</taxon>
        <taxon>Endopterygota</taxon>
        <taxon>Lepidoptera</taxon>
        <taxon>Glossata</taxon>
        <taxon>Ditrysia</taxon>
        <taxon>Tineoidea</taxon>
        <taxon>Psychidae</taxon>
        <taxon>Oiketicinae</taxon>
        <taxon>Eumeta</taxon>
    </lineage>
</organism>
<keyword evidence="6 8" id="KW-1133">Transmembrane helix</keyword>
<dbReference type="Gene3D" id="1.20.1250.20">
    <property type="entry name" value="MFS general substrate transporter like domains"/>
    <property type="match status" value="1"/>
</dbReference>
<keyword evidence="4" id="KW-0762">Sugar transport</keyword>
<sequence length="573" mass="62057">MGSSSDERHQLKQNLGTQRTASGEIIDLASVCSRVTPFRAVCAVKAACYCSDDSRKWLSQHADSKIFSGSKGLRDEEINSASKVGDMEPCVCESDTRSAGVNVTHLPSAAVPGALVGGVLGGLLMRLGRRLVLLGAALPYSLAWLCTALSTSLYMILATSFCGGLLVCVINMLTQVYITEIAVPEIRGCLSSVLKILSQIGILISFSLGAYLNWQELALVVAAAPILLFAALLCIPETPSLLLLRGREEAAARSLQWLRGPEADIRQELATIRTNILASKQIDGVHSSKFSGLFSKQLTRPVLITCGLMFFQKFTGAHVFNYYAVPIFKKTFRMMNPHGGAILVSVVQLLASCLSGMLIDNVGRLPLLLISGVLMTLALAGFGFYAYYDNMFRSLTDMTHNEPGSYDWIPLACVLTFTIAFALGISPISSLLVGELFPLKYRSTGSALSTSFSHLCGFVNVKTAADFQDHIGLHGLFWCHIVPKWVGSFAAYHTLTEYGREVTAFAVGFVRRSRVTVAHSSIGYRNPQNADNALVTLLLASMSMCPWAAVITYSLVARLLVCPLRNAVKNNID</sequence>
<evidence type="ECO:0000313" key="11">
    <source>
        <dbReference type="Proteomes" id="UP000299102"/>
    </source>
</evidence>
<evidence type="ECO:0000259" key="9">
    <source>
        <dbReference type="PROSITE" id="PS50850"/>
    </source>
</evidence>
<feature type="transmembrane region" description="Helical" evidence="8">
    <location>
        <begin position="156"/>
        <end position="178"/>
    </location>
</feature>
<dbReference type="InterPro" id="IPR005828">
    <property type="entry name" value="MFS_sugar_transport-like"/>
</dbReference>
<dbReference type="STRING" id="151549.A0A4C1V0K3"/>
<dbReference type="Proteomes" id="UP000299102">
    <property type="component" value="Unassembled WGS sequence"/>
</dbReference>
<evidence type="ECO:0000256" key="4">
    <source>
        <dbReference type="ARBA" id="ARBA00022597"/>
    </source>
</evidence>
<dbReference type="PANTHER" id="PTHR48021">
    <property type="match status" value="1"/>
</dbReference>
<keyword evidence="2" id="KW-0813">Transport</keyword>
<keyword evidence="3" id="KW-1003">Cell membrane</keyword>
<dbReference type="InterPro" id="IPR020846">
    <property type="entry name" value="MFS_dom"/>
</dbReference>
<keyword evidence="7 8" id="KW-0472">Membrane</keyword>
<reference evidence="10 11" key="1">
    <citation type="journal article" date="2019" name="Commun. Biol.">
        <title>The bagworm genome reveals a unique fibroin gene that provides high tensile strength.</title>
        <authorList>
            <person name="Kono N."/>
            <person name="Nakamura H."/>
            <person name="Ohtoshi R."/>
            <person name="Tomita M."/>
            <person name="Numata K."/>
            <person name="Arakawa K."/>
        </authorList>
    </citation>
    <scope>NUCLEOTIDE SEQUENCE [LARGE SCALE GENOMIC DNA]</scope>
</reference>
<dbReference type="Pfam" id="PF00083">
    <property type="entry name" value="Sugar_tr"/>
    <property type="match status" value="1"/>
</dbReference>
<dbReference type="OrthoDB" id="6339427at2759"/>
<evidence type="ECO:0000256" key="2">
    <source>
        <dbReference type="ARBA" id="ARBA00022448"/>
    </source>
</evidence>
<accession>A0A4C1V0K3</accession>
<protein>
    <submittedName>
        <fullName evidence="10">Facilitated trehalose transporter Tret1</fullName>
    </submittedName>
</protein>
<comment type="subcellular location">
    <subcellularLocation>
        <location evidence="1">Cell membrane</location>
        <topology evidence="1">Multi-pass membrane protein</topology>
    </subcellularLocation>
</comment>
<proteinExistence type="predicted"/>
<comment type="caution">
    <text evidence="10">The sequence shown here is derived from an EMBL/GenBank/DDBJ whole genome shotgun (WGS) entry which is preliminary data.</text>
</comment>
<dbReference type="PROSITE" id="PS50850">
    <property type="entry name" value="MFS"/>
    <property type="match status" value="1"/>
</dbReference>
<dbReference type="InterPro" id="IPR050549">
    <property type="entry name" value="MFS_Trehalose_Transporter"/>
</dbReference>
<dbReference type="GO" id="GO:0022857">
    <property type="term" value="F:transmembrane transporter activity"/>
    <property type="evidence" value="ECO:0007669"/>
    <property type="project" value="InterPro"/>
</dbReference>
<dbReference type="GO" id="GO:0005886">
    <property type="term" value="C:plasma membrane"/>
    <property type="evidence" value="ECO:0007669"/>
    <property type="project" value="UniProtKB-SubCell"/>
</dbReference>
<dbReference type="SUPFAM" id="SSF103473">
    <property type="entry name" value="MFS general substrate transporter"/>
    <property type="match status" value="1"/>
</dbReference>
<feature type="transmembrane region" description="Helical" evidence="8">
    <location>
        <begin position="408"/>
        <end position="433"/>
    </location>
</feature>
<dbReference type="EMBL" id="BGZK01000257">
    <property type="protein sequence ID" value="GBP32271.1"/>
    <property type="molecule type" value="Genomic_DNA"/>
</dbReference>
<dbReference type="FunFam" id="1.20.1250.20:FF:000218">
    <property type="entry name" value="facilitated trehalose transporter Tret1"/>
    <property type="match status" value="1"/>
</dbReference>
<evidence type="ECO:0000256" key="8">
    <source>
        <dbReference type="SAM" id="Phobius"/>
    </source>
</evidence>
<gene>
    <name evidence="10" type="primary">Tret1</name>
    <name evidence="10" type="ORF">EVAR_86103_1</name>
</gene>
<dbReference type="InterPro" id="IPR036259">
    <property type="entry name" value="MFS_trans_sf"/>
</dbReference>
<keyword evidence="11" id="KW-1185">Reference proteome</keyword>
<feature type="transmembrane region" description="Helical" evidence="8">
    <location>
        <begin position="366"/>
        <end position="388"/>
    </location>
</feature>
<evidence type="ECO:0000256" key="7">
    <source>
        <dbReference type="ARBA" id="ARBA00023136"/>
    </source>
</evidence>
<evidence type="ECO:0000256" key="5">
    <source>
        <dbReference type="ARBA" id="ARBA00022692"/>
    </source>
</evidence>
<evidence type="ECO:0000256" key="1">
    <source>
        <dbReference type="ARBA" id="ARBA00004651"/>
    </source>
</evidence>
<keyword evidence="5 8" id="KW-0812">Transmembrane</keyword>
<evidence type="ECO:0000256" key="6">
    <source>
        <dbReference type="ARBA" id="ARBA00022989"/>
    </source>
</evidence>
<name>A0A4C1V0K3_EUMVA</name>
<evidence type="ECO:0000256" key="3">
    <source>
        <dbReference type="ARBA" id="ARBA00022475"/>
    </source>
</evidence>
<feature type="domain" description="Major facilitator superfamily (MFS) profile" evidence="9">
    <location>
        <begin position="65"/>
        <end position="499"/>
    </location>
</feature>
<feature type="transmembrane region" description="Helical" evidence="8">
    <location>
        <begin position="190"/>
        <end position="211"/>
    </location>
</feature>
<feature type="transmembrane region" description="Helical" evidence="8">
    <location>
        <begin position="534"/>
        <end position="556"/>
    </location>
</feature>
<dbReference type="PANTHER" id="PTHR48021:SF34">
    <property type="entry name" value="FACILITATED TREHALOSE TRANSPORTER TRET1-2 HOMOLOG-LIKE PROTEIN"/>
    <property type="match status" value="1"/>
</dbReference>
<evidence type="ECO:0000313" key="10">
    <source>
        <dbReference type="EMBL" id="GBP32271.1"/>
    </source>
</evidence>